<proteinExistence type="predicted"/>
<keyword evidence="2" id="KW-1185">Reference proteome</keyword>
<reference evidence="1 2" key="1">
    <citation type="submission" date="2016-07" db="EMBL/GenBank/DDBJ databases">
        <title>Pervasive Adenine N6-methylation of Active Genes in Fungi.</title>
        <authorList>
            <consortium name="DOE Joint Genome Institute"/>
            <person name="Mondo S.J."/>
            <person name="Dannebaum R.O."/>
            <person name="Kuo R.C."/>
            <person name="Labutti K."/>
            <person name="Haridas S."/>
            <person name="Kuo A."/>
            <person name="Salamov A."/>
            <person name="Ahrendt S.R."/>
            <person name="Lipzen A."/>
            <person name="Sullivan W."/>
            <person name="Andreopoulos W.B."/>
            <person name="Clum A."/>
            <person name="Lindquist E."/>
            <person name="Daum C."/>
            <person name="Ramamoorthy G.K."/>
            <person name="Gryganskyi A."/>
            <person name="Culley D."/>
            <person name="Magnuson J.K."/>
            <person name="James T.Y."/>
            <person name="O'Malley M.A."/>
            <person name="Stajich J.E."/>
            <person name="Spatafora J.W."/>
            <person name="Visel A."/>
            <person name="Grigoriev I.V."/>
        </authorList>
    </citation>
    <scope>NUCLEOTIDE SEQUENCE [LARGE SCALE GENOMIC DNA]</scope>
    <source>
        <strain evidence="1 2">CBS 115471</strain>
    </source>
</reference>
<dbReference type="AlphaFoldDB" id="A0A1Y1ZYM5"/>
<protein>
    <submittedName>
        <fullName evidence="1">Uncharacterized protein</fullName>
    </submittedName>
</protein>
<evidence type="ECO:0000313" key="2">
    <source>
        <dbReference type="Proteomes" id="UP000193144"/>
    </source>
</evidence>
<dbReference type="Proteomes" id="UP000193144">
    <property type="component" value="Unassembled WGS sequence"/>
</dbReference>
<gene>
    <name evidence="1" type="ORF">BCR34DRAFT_183750</name>
</gene>
<organism evidence="1 2">
    <name type="scientific">Clohesyomyces aquaticus</name>
    <dbReference type="NCBI Taxonomy" id="1231657"/>
    <lineage>
        <taxon>Eukaryota</taxon>
        <taxon>Fungi</taxon>
        <taxon>Dikarya</taxon>
        <taxon>Ascomycota</taxon>
        <taxon>Pezizomycotina</taxon>
        <taxon>Dothideomycetes</taxon>
        <taxon>Pleosporomycetidae</taxon>
        <taxon>Pleosporales</taxon>
        <taxon>Lindgomycetaceae</taxon>
        <taxon>Clohesyomyces</taxon>
    </lineage>
</organism>
<comment type="caution">
    <text evidence="1">The sequence shown here is derived from an EMBL/GenBank/DDBJ whole genome shotgun (WGS) entry which is preliminary data.</text>
</comment>
<accession>A0A1Y1ZYM5</accession>
<dbReference type="EMBL" id="MCFA01000026">
    <property type="protein sequence ID" value="ORY15314.1"/>
    <property type="molecule type" value="Genomic_DNA"/>
</dbReference>
<evidence type="ECO:0000313" key="1">
    <source>
        <dbReference type="EMBL" id="ORY15314.1"/>
    </source>
</evidence>
<name>A0A1Y1ZYM5_9PLEO</name>
<sequence length="120" mass="13910">MLVRISSTVTKQPTWPSTVITSVPSPRRMHSLQYLSTLLSQPSNVIPITTALTPHPSSNPPIPHRPGLQFVKRRYPRCKLYQDLRFRRLWHPSEGEGRVESVLKRWWSARVYRGTGHVRC</sequence>